<sequence length="115" mass="12705">MWEINEVAMKISRLSMFFAVGLGLPIFVSVVTPVHAVSTGVIHFVGVIVEDGCDVALEKNHVKTRCERNGKEESLSRPISQISTRPSELPVSVGTSQLKWINESHTLGVFTINYH</sequence>
<dbReference type="Proteomes" id="UP000005959">
    <property type="component" value="Unassembled WGS sequence"/>
</dbReference>
<protein>
    <recommendedName>
        <fullName evidence="3">Type 1 fimbrial protein</fullName>
    </recommendedName>
</protein>
<comment type="caution">
    <text evidence="1">The sequence shown here is derived from an EMBL/GenBank/DDBJ whole genome shotgun (WGS) entry which is preliminary data.</text>
</comment>
<dbReference type="HOGENOM" id="CLU_155233_2_0_6"/>
<evidence type="ECO:0000313" key="1">
    <source>
        <dbReference type="EMBL" id="EHM38685.1"/>
    </source>
</evidence>
<organism evidence="1 2">
    <name type="scientific">Hafnia alvei ATCC 51873</name>
    <dbReference type="NCBI Taxonomy" id="1002364"/>
    <lineage>
        <taxon>Bacteria</taxon>
        <taxon>Pseudomonadati</taxon>
        <taxon>Pseudomonadota</taxon>
        <taxon>Gammaproteobacteria</taxon>
        <taxon>Enterobacterales</taxon>
        <taxon>Hafniaceae</taxon>
        <taxon>Hafnia</taxon>
    </lineage>
</organism>
<name>G9YC72_HAFAL</name>
<proteinExistence type="predicted"/>
<accession>G9YC72</accession>
<evidence type="ECO:0000313" key="2">
    <source>
        <dbReference type="Proteomes" id="UP000005959"/>
    </source>
</evidence>
<gene>
    <name evidence="1" type="ORF">HMPREF0454_04205</name>
</gene>
<reference evidence="1 2" key="1">
    <citation type="submission" date="2011-08" db="EMBL/GenBank/DDBJ databases">
        <authorList>
            <person name="Weinstock G."/>
            <person name="Sodergren E."/>
            <person name="Clifton S."/>
            <person name="Fulton L."/>
            <person name="Fulton B."/>
            <person name="Courtney L."/>
            <person name="Fronick C."/>
            <person name="Harrison M."/>
            <person name="Strong C."/>
            <person name="Farmer C."/>
            <person name="Delahaunty K."/>
            <person name="Markovic C."/>
            <person name="Hall O."/>
            <person name="Minx P."/>
            <person name="Tomlinson C."/>
            <person name="Mitreva M."/>
            <person name="Hou S."/>
            <person name="Chen J."/>
            <person name="Wollam A."/>
            <person name="Pepin K.H."/>
            <person name="Johnson M."/>
            <person name="Bhonagiri V."/>
            <person name="Zhang X."/>
            <person name="Suruliraj S."/>
            <person name="Warren W."/>
            <person name="Chinwalla A."/>
            <person name="Mardis E.R."/>
            <person name="Wilson R.K."/>
        </authorList>
    </citation>
    <scope>NUCLEOTIDE SEQUENCE [LARGE SCALE GENOMIC DNA]</scope>
    <source>
        <strain evidence="1 2">ATCC 51873</strain>
    </source>
</reference>
<evidence type="ECO:0008006" key="3">
    <source>
        <dbReference type="Google" id="ProtNLM"/>
    </source>
</evidence>
<dbReference type="AlphaFoldDB" id="G9YC72"/>
<dbReference type="EMBL" id="AGCI01000100">
    <property type="protein sequence ID" value="EHM38685.1"/>
    <property type="molecule type" value="Genomic_DNA"/>
</dbReference>